<dbReference type="RefSeq" id="WP_073606725.1">
    <property type="nucleotide sequence ID" value="NZ_MRCG01000001.1"/>
</dbReference>
<organism evidence="1 2">
    <name type="scientific">Phormidium tenue NIES-30</name>
    <dbReference type="NCBI Taxonomy" id="549789"/>
    <lineage>
        <taxon>Bacteria</taxon>
        <taxon>Bacillati</taxon>
        <taxon>Cyanobacteriota</taxon>
        <taxon>Cyanophyceae</taxon>
        <taxon>Oscillatoriophycideae</taxon>
        <taxon>Oscillatoriales</taxon>
        <taxon>Oscillatoriaceae</taxon>
        <taxon>Phormidium</taxon>
    </lineage>
</organism>
<dbReference type="STRING" id="549789.NIES30_02180"/>
<dbReference type="PANTHER" id="PTHR36791">
    <property type="entry name" value="OS03G0363400 PROTEIN"/>
    <property type="match status" value="1"/>
</dbReference>
<evidence type="ECO:0000313" key="2">
    <source>
        <dbReference type="Proteomes" id="UP000185557"/>
    </source>
</evidence>
<comment type="caution">
    <text evidence="1">The sequence shown here is derived from an EMBL/GenBank/DDBJ whole genome shotgun (WGS) entry which is preliminary data.</text>
</comment>
<accession>A0A1U7JB25</accession>
<dbReference type="OrthoDB" id="486823at2"/>
<protein>
    <submittedName>
        <fullName evidence="1">Fe-S cluster protein</fullName>
    </submittedName>
</protein>
<proteinExistence type="predicted"/>
<dbReference type="EMBL" id="MRCG01000001">
    <property type="protein sequence ID" value="OKH50912.1"/>
    <property type="molecule type" value="Genomic_DNA"/>
</dbReference>
<keyword evidence="2" id="KW-1185">Reference proteome</keyword>
<reference evidence="1 2" key="1">
    <citation type="submission" date="2016-11" db="EMBL/GenBank/DDBJ databases">
        <title>Draft Genome Sequences of Nine Cyanobacterial Strains from Diverse Habitats.</title>
        <authorList>
            <person name="Zhu T."/>
            <person name="Hou S."/>
            <person name="Lu X."/>
            <person name="Hess W.R."/>
        </authorList>
    </citation>
    <scope>NUCLEOTIDE SEQUENCE [LARGE SCALE GENOMIC DNA]</scope>
    <source>
        <strain evidence="1 2">NIES-30</strain>
    </source>
</reference>
<gene>
    <name evidence="1" type="ORF">NIES30_02180</name>
</gene>
<name>A0A1U7JB25_9CYAN</name>
<sequence>MATWQCVKSCGACCFLAPDERPDLDSYLEPDQLALYLSMVGEDGWCIHYDAGDRLCTIYADRPSFCQVTFSTFETMFGVEADELDDFAIDCCQEHIADIYGEASPEMERFNGAVGVGE</sequence>
<dbReference type="Pfam" id="PF03692">
    <property type="entry name" value="CxxCxxCC"/>
    <property type="match status" value="1"/>
</dbReference>
<evidence type="ECO:0000313" key="1">
    <source>
        <dbReference type="EMBL" id="OKH50912.1"/>
    </source>
</evidence>
<dbReference type="AlphaFoldDB" id="A0A1U7JB25"/>
<dbReference type="InterPro" id="IPR005358">
    <property type="entry name" value="Puta_zinc/iron-chelating_dom"/>
</dbReference>
<dbReference type="Proteomes" id="UP000185557">
    <property type="component" value="Unassembled WGS sequence"/>
</dbReference>
<dbReference type="PANTHER" id="PTHR36791:SF2">
    <property type="entry name" value="OS03G0363400 PROTEIN"/>
    <property type="match status" value="1"/>
</dbReference>